<feature type="transmembrane region" description="Helical" evidence="1">
    <location>
        <begin position="30"/>
        <end position="52"/>
    </location>
</feature>
<evidence type="ECO:0000256" key="1">
    <source>
        <dbReference type="SAM" id="Phobius"/>
    </source>
</evidence>
<dbReference type="RefSeq" id="WP_230729669.1">
    <property type="nucleotide sequence ID" value="NZ_JAJNDB010000001.1"/>
</dbReference>
<keyword evidence="4" id="KW-1185">Reference proteome</keyword>
<gene>
    <name evidence="3" type="ORF">LQ327_01050</name>
</gene>
<name>A0ABS8P1W5_9PSEU</name>
<dbReference type="Pfam" id="PF14145">
    <property type="entry name" value="YrhK"/>
    <property type="match status" value="1"/>
</dbReference>
<accession>A0ABS8P1W5</accession>
<evidence type="ECO:0000313" key="4">
    <source>
        <dbReference type="Proteomes" id="UP001199469"/>
    </source>
</evidence>
<proteinExistence type="predicted"/>
<keyword evidence="1" id="KW-0812">Transmembrane</keyword>
<feature type="transmembrane region" description="Helical" evidence="1">
    <location>
        <begin position="58"/>
        <end position="76"/>
    </location>
</feature>
<sequence>MSDPVLPTPAGPYTIVIGHHELILRRRYEALGTVNDILIGLWFIVGSVLFLFGTTTTAGTWLFILGSIELLVRPLIRVSRYWHLQRLSAPSGAPSDADTDF</sequence>
<keyword evidence="1" id="KW-0472">Membrane</keyword>
<dbReference type="InterPro" id="IPR025424">
    <property type="entry name" value="YrhK_domain"/>
</dbReference>
<dbReference type="Proteomes" id="UP001199469">
    <property type="component" value="Unassembled WGS sequence"/>
</dbReference>
<comment type="caution">
    <text evidence="3">The sequence shown here is derived from an EMBL/GenBank/DDBJ whole genome shotgun (WGS) entry which is preliminary data.</text>
</comment>
<protein>
    <submittedName>
        <fullName evidence="3">YrhK family protein</fullName>
    </submittedName>
</protein>
<organism evidence="3 4">
    <name type="scientific">Actinomycetospora endophytica</name>
    <dbReference type="NCBI Taxonomy" id="2291215"/>
    <lineage>
        <taxon>Bacteria</taxon>
        <taxon>Bacillati</taxon>
        <taxon>Actinomycetota</taxon>
        <taxon>Actinomycetes</taxon>
        <taxon>Pseudonocardiales</taxon>
        <taxon>Pseudonocardiaceae</taxon>
        <taxon>Actinomycetospora</taxon>
    </lineage>
</organism>
<evidence type="ECO:0000259" key="2">
    <source>
        <dbReference type="Pfam" id="PF14145"/>
    </source>
</evidence>
<feature type="domain" description="YrhK" evidence="2">
    <location>
        <begin position="26"/>
        <end position="80"/>
    </location>
</feature>
<evidence type="ECO:0000313" key="3">
    <source>
        <dbReference type="EMBL" id="MCD2191977.1"/>
    </source>
</evidence>
<keyword evidence="1" id="KW-1133">Transmembrane helix</keyword>
<reference evidence="3 4" key="1">
    <citation type="submission" date="2021-11" db="EMBL/GenBank/DDBJ databases">
        <title>Draft genome sequence of Actinomycetospora sp. SF1 isolated from the rhizosphere soil.</title>
        <authorList>
            <person name="Duangmal K."/>
            <person name="Chantavorakit T."/>
        </authorList>
    </citation>
    <scope>NUCLEOTIDE SEQUENCE [LARGE SCALE GENOMIC DNA]</scope>
    <source>
        <strain evidence="3 4">TBRC 5722</strain>
    </source>
</reference>
<dbReference type="EMBL" id="JAJNDB010000001">
    <property type="protein sequence ID" value="MCD2191977.1"/>
    <property type="molecule type" value="Genomic_DNA"/>
</dbReference>